<evidence type="ECO:0000313" key="2">
    <source>
        <dbReference type="EMBL" id="MBT4870084.1"/>
    </source>
</evidence>
<sequence>MVKAKTAKKKITKKAVKKNTKVTKKKVTEVSKEKKVVKKKEKKNPYLQKNFLIIVALFVIIVIAFIGISSVVSSSCGLSKFNFTIQGIDYCSNTTVPETFFGEFEQNETVYISPILDEVGADQLVVNAMNLWQVVLIGNEIDAIQLIRVKKEDQISYCFTNDGDVKTAERIELAECNNILNDSANAVVFLEEGREKVLMENKKIWIYSSTSKVVGQVNFAIIKQIFPNAQNILDIVNEKIYGIN</sequence>
<organism evidence="2 3">
    <name type="scientific">Candidatus Iainarchaeum sp</name>
    <dbReference type="NCBI Taxonomy" id="3101447"/>
    <lineage>
        <taxon>Archaea</taxon>
        <taxon>Candidatus Iainarchaeota</taxon>
        <taxon>Candidatus Iainarchaeia</taxon>
        <taxon>Candidatus Iainarchaeales</taxon>
        <taxon>Candidatus Iainarchaeaceae</taxon>
        <taxon>Candidatus Iainarchaeum</taxon>
    </lineage>
</organism>
<comment type="caution">
    <text evidence="2">The sequence shown here is derived from an EMBL/GenBank/DDBJ whole genome shotgun (WGS) entry which is preliminary data.</text>
</comment>
<dbReference type="EMBL" id="JABJNZ010000012">
    <property type="protein sequence ID" value="MBT4870084.1"/>
    <property type="molecule type" value="Genomic_DNA"/>
</dbReference>
<gene>
    <name evidence="2" type="ORF">HON47_00730</name>
</gene>
<keyword evidence="1" id="KW-0472">Membrane</keyword>
<feature type="transmembrane region" description="Helical" evidence="1">
    <location>
        <begin position="51"/>
        <end position="72"/>
    </location>
</feature>
<reference evidence="2" key="1">
    <citation type="journal article" date="2021" name="ISME J.">
        <title>Mercury methylation by metabolically versatile and cosmopolitan marine bacteria.</title>
        <authorList>
            <person name="Lin H."/>
            <person name="Ascher D.B."/>
            <person name="Myung Y."/>
            <person name="Lamborg C.H."/>
            <person name="Hallam S.J."/>
            <person name="Gionfriddo C.M."/>
            <person name="Holt K.E."/>
            <person name="Moreau J.W."/>
        </authorList>
    </citation>
    <scope>NUCLEOTIDE SEQUENCE</scope>
    <source>
        <strain evidence="2">SI075_bin30</strain>
    </source>
</reference>
<evidence type="ECO:0000256" key="1">
    <source>
        <dbReference type="SAM" id="Phobius"/>
    </source>
</evidence>
<evidence type="ECO:0000313" key="3">
    <source>
        <dbReference type="Proteomes" id="UP000722459"/>
    </source>
</evidence>
<keyword evidence="1" id="KW-0812">Transmembrane</keyword>
<protein>
    <submittedName>
        <fullName evidence="2">Uncharacterized protein</fullName>
    </submittedName>
</protein>
<proteinExistence type="predicted"/>
<accession>A0A8T5GD79</accession>
<keyword evidence="1" id="KW-1133">Transmembrane helix</keyword>
<dbReference type="AlphaFoldDB" id="A0A8T5GD79"/>
<dbReference type="Proteomes" id="UP000722459">
    <property type="component" value="Unassembled WGS sequence"/>
</dbReference>
<name>A0A8T5GD79_9ARCH</name>